<sequence>EEEARKKIYSVSAKYIFFFVCNAPLEIVDKIIDSDMERTDFQETVFAISTLQVFSERIGHWKPAIQSQELFRTLQRYYSNAYMDAEKQDPINLLKGANITSESRIGKLASGSSRCCLGYVSWTGKSANHNAYIMIRLEVQAMAKVPCNTRDPMVEEPHFTLSRWLYFIYDRLKSKLRAHLYREHEVDALDTTSNWTVPITLQNGQIIHHHIEPVGRESMPQLPISDQMSRAKMKAMLEDVLHANASMASVISPISNGMYSTSGDVLRAFNDTVGHSSPEDQHTHSQVFETHMTTPGGVYYPQFELRHTSRRHSNFHGDSSFHGVRSTFQGDSSGNGGWW</sequence>
<keyword evidence="3" id="KW-1185">Reference proteome</keyword>
<evidence type="ECO:0000313" key="3">
    <source>
        <dbReference type="Proteomes" id="UP000631114"/>
    </source>
</evidence>
<feature type="non-terminal residue" evidence="2">
    <location>
        <position position="1"/>
    </location>
</feature>
<keyword evidence="1" id="KW-0378">Hydrolase</keyword>
<dbReference type="GO" id="GO:0046856">
    <property type="term" value="P:phosphatidylinositol dephosphorylation"/>
    <property type="evidence" value="ECO:0007669"/>
    <property type="project" value="InterPro"/>
</dbReference>
<protein>
    <submittedName>
        <fullName evidence="2">Uncharacterized protein</fullName>
    </submittedName>
</protein>
<comment type="caution">
    <text evidence="2">The sequence shown here is derived from an EMBL/GenBank/DDBJ whole genome shotgun (WGS) entry which is preliminary data.</text>
</comment>
<evidence type="ECO:0000313" key="2">
    <source>
        <dbReference type="EMBL" id="KAF9619824.1"/>
    </source>
</evidence>
<proteinExistence type="predicted"/>
<dbReference type="GO" id="GO:0043813">
    <property type="term" value="F:phosphatidylinositol-3,5-bisphosphate 5-phosphatase activity"/>
    <property type="evidence" value="ECO:0007669"/>
    <property type="project" value="InterPro"/>
</dbReference>
<accession>A0A835MAI4</accession>
<name>A0A835MAI4_9MAGN</name>
<dbReference type="InterPro" id="IPR043573">
    <property type="entry name" value="Fig4-like"/>
</dbReference>
<dbReference type="Proteomes" id="UP000631114">
    <property type="component" value="Unassembled WGS sequence"/>
</dbReference>
<dbReference type="AlphaFoldDB" id="A0A835MAI4"/>
<gene>
    <name evidence="2" type="ORF">IFM89_009575</name>
</gene>
<organism evidence="2 3">
    <name type="scientific">Coptis chinensis</name>
    <dbReference type="NCBI Taxonomy" id="261450"/>
    <lineage>
        <taxon>Eukaryota</taxon>
        <taxon>Viridiplantae</taxon>
        <taxon>Streptophyta</taxon>
        <taxon>Embryophyta</taxon>
        <taxon>Tracheophyta</taxon>
        <taxon>Spermatophyta</taxon>
        <taxon>Magnoliopsida</taxon>
        <taxon>Ranunculales</taxon>
        <taxon>Ranunculaceae</taxon>
        <taxon>Coptidoideae</taxon>
        <taxon>Coptis</taxon>
    </lineage>
</organism>
<dbReference type="PANTHER" id="PTHR45738:SF3">
    <property type="entry name" value="OS03G0182400 PROTEIN"/>
    <property type="match status" value="1"/>
</dbReference>
<reference evidence="2 3" key="1">
    <citation type="submission" date="2020-10" db="EMBL/GenBank/DDBJ databases">
        <title>The Coptis chinensis genome and diversification of protoberbering-type alkaloids.</title>
        <authorList>
            <person name="Wang B."/>
            <person name="Shu S."/>
            <person name="Song C."/>
            <person name="Liu Y."/>
        </authorList>
    </citation>
    <scope>NUCLEOTIDE SEQUENCE [LARGE SCALE GENOMIC DNA]</scope>
    <source>
        <strain evidence="2">HL-2020</strain>
        <tissue evidence="2">Leaf</tissue>
    </source>
</reference>
<dbReference type="OrthoDB" id="408631at2759"/>
<dbReference type="EMBL" id="JADFTS010000002">
    <property type="protein sequence ID" value="KAF9619824.1"/>
    <property type="molecule type" value="Genomic_DNA"/>
</dbReference>
<dbReference type="PANTHER" id="PTHR45738">
    <property type="entry name" value="POLYPHOSPHOINOSITIDE PHOSPHATASE"/>
    <property type="match status" value="1"/>
</dbReference>
<evidence type="ECO:0000256" key="1">
    <source>
        <dbReference type="ARBA" id="ARBA00022801"/>
    </source>
</evidence>